<dbReference type="AlphaFoldDB" id="A0A395N438"/>
<dbReference type="EMBL" id="PXXK01000014">
    <property type="protein sequence ID" value="RFN54882.1"/>
    <property type="molecule type" value="Genomic_DNA"/>
</dbReference>
<dbReference type="Proteomes" id="UP000265631">
    <property type="component" value="Unassembled WGS sequence"/>
</dbReference>
<feature type="compositionally biased region" description="Polar residues" evidence="1">
    <location>
        <begin position="445"/>
        <end position="456"/>
    </location>
</feature>
<proteinExistence type="predicted"/>
<dbReference type="PANTHER" id="PTHR16861">
    <property type="entry name" value="GLYCOPROTEIN 38"/>
    <property type="match status" value="1"/>
</dbReference>
<feature type="region of interest" description="Disordered" evidence="1">
    <location>
        <begin position="181"/>
        <end position="293"/>
    </location>
</feature>
<feature type="compositionally biased region" description="Low complexity" evidence="1">
    <location>
        <begin position="201"/>
        <end position="272"/>
    </location>
</feature>
<reference evidence="4 5" key="1">
    <citation type="journal article" date="2018" name="PLoS Pathog.">
        <title>Evolution of structural diversity of trichothecenes, a family of toxins produced by plant pathogenic and entomopathogenic fungi.</title>
        <authorList>
            <person name="Proctor R.H."/>
            <person name="McCormick S.P."/>
            <person name="Kim H.S."/>
            <person name="Cardoza R.E."/>
            <person name="Stanley A.M."/>
            <person name="Lindo L."/>
            <person name="Kelly A."/>
            <person name="Brown D.W."/>
            <person name="Lee T."/>
            <person name="Vaughan M.M."/>
            <person name="Alexander N.J."/>
            <person name="Busman M."/>
            <person name="Gutierrez S."/>
        </authorList>
    </citation>
    <scope>NUCLEOTIDE SEQUENCE [LARGE SCALE GENOMIC DNA]</scope>
    <source>
        <strain evidence="4 5">NRRL 13405</strain>
    </source>
</reference>
<organism evidence="4 5">
    <name type="scientific">Fusarium flagelliforme</name>
    <dbReference type="NCBI Taxonomy" id="2675880"/>
    <lineage>
        <taxon>Eukaryota</taxon>
        <taxon>Fungi</taxon>
        <taxon>Dikarya</taxon>
        <taxon>Ascomycota</taxon>
        <taxon>Pezizomycotina</taxon>
        <taxon>Sordariomycetes</taxon>
        <taxon>Hypocreomycetidae</taxon>
        <taxon>Hypocreales</taxon>
        <taxon>Nectriaceae</taxon>
        <taxon>Fusarium</taxon>
        <taxon>Fusarium incarnatum-equiseti species complex</taxon>
    </lineage>
</organism>
<feature type="compositionally biased region" description="Polar residues" evidence="1">
    <location>
        <begin position="181"/>
        <end position="193"/>
    </location>
</feature>
<protein>
    <submittedName>
        <fullName evidence="4">Uncharacterized protein</fullName>
    </submittedName>
</protein>
<dbReference type="STRING" id="2594813.A0A395N438"/>
<evidence type="ECO:0000313" key="4">
    <source>
        <dbReference type="EMBL" id="RFN54882.1"/>
    </source>
</evidence>
<keyword evidence="5" id="KW-1185">Reference proteome</keyword>
<feature type="compositionally biased region" description="Polar residues" evidence="1">
    <location>
        <begin position="471"/>
        <end position="480"/>
    </location>
</feature>
<evidence type="ECO:0000256" key="2">
    <source>
        <dbReference type="SAM" id="Phobius"/>
    </source>
</evidence>
<feature type="region of interest" description="Disordered" evidence="1">
    <location>
        <begin position="431"/>
        <end position="480"/>
    </location>
</feature>
<dbReference type="PANTHER" id="PTHR16861:SF9">
    <property type="entry name" value="CELL WALL INTEGRITY AND STRESS RESPONSE COMPONENT 1"/>
    <property type="match status" value="1"/>
</dbReference>
<dbReference type="OrthoDB" id="5386093at2759"/>
<keyword evidence="2" id="KW-0812">Transmembrane</keyword>
<gene>
    <name evidence="4" type="ORF">FIE12Z_849</name>
</gene>
<evidence type="ECO:0000313" key="5">
    <source>
        <dbReference type="Proteomes" id="UP000265631"/>
    </source>
</evidence>
<evidence type="ECO:0000256" key="3">
    <source>
        <dbReference type="SAM" id="SignalP"/>
    </source>
</evidence>
<feature type="signal peptide" evidence="3">
    <location>
        <begin position="1"/>
        <end position="25"/>
    </location>
</feature>
<accession>A0A395N438</accession>
<evidence type="ECO:0000256" key="1">
    <source>
        <dbReference type="SAM" id="MobiDB-lite"/>
    </source>
</evidence>
<keyword evidence="2" id="KW-1133">Transmembrane helix</keyword>
<keyword evidence="3" id="KW-0732">Signal</keyword>
<feature type="chain" id="PRO_5017265148" evidence="3">
    <location>
        <begin position="26"/>
        <end position="480"/>
    </location>
</feature>
<keyword evidence="2" id="KW-0472">Membrane</keyword>
<feature type="transmembrane region" description="Helical" evidence="2">
    <location>
        <begin position="298"/>
        <end position="320"/>
    </location>
</feature>
<comment type="caution">
    <text evidence="4">The sequence shown here is derived from an EMBL/GenBank/DDBJ whole genome shotgun (WGS) entry which is preliminary data.</text>
</comment>
<name>A0A395N438_9HYPO</name>
<sequence length="480" mass="49855">MTPAHSMARLPPLLLISSFLNLASGLTLPQPTKTVAFHEINAASYPLAATAAPDDSFLQRRQFNTVCGYIGGDPGLPATCSAGSHCVVDVDHGAVGCCPDGGSCTQGVFTGCVDAGSGPQTEVNPYVFSCRGNDLCYKNSFEGGFFQYGCGSATNLATNVVASASGKSAIQLTSLSVPLTAPVTSLSDPTTLGTRRRTSETDSSATEATTTGSATTESTGTSSIETTESSSTESTTQSETSSETSSTESETSTASESETETDTASGTSETADPSATESDASAPDTDGDDNGSQNTGAIIGGTISGVAALVALIVLGVWLWKRKKGNTRQGPGVKPQVQRIGPPLENNHSFAPVPPMQEADKMAPPPPVPVTDQRSMNPIVEHDGPYAEPWDPQSQYGYSASAVGGGAQMEHDEVPLTRDDDFHTQHSYNAGLGRISEEEPRPGQAITTPGHMSSPLQAPYNPRRDGGGPLWQQNRGPGWF</sequence>